<reference evidence="2" key="1">
    <citation type="journal article" date="2014" name="Nat. Genet.">
        <title>Genome and transcriptome of the porcine whipworm Trichuris suis.</title>
        <authorList>
            <person name="Jex A.R."/>
            <person name="Nejsum P."/>
            <person name="Schwarz E.M."/>
            <person name="Hu L."/>
            <person name="Young N.D."/>
            <person name="Hall R.S."/>
            <person name="Korhonen P.K."/>
            <person name="Liao S."/>
            <person name="Thamsborg S."/>
            <person name="Xia J."/>
            <person name="Xu P."/>
            <person name="Wang S."/>
            <person name="Scheerlinck J.P."/>
            <person name="Hofmann A."/>
            <person name="Sternberg P.W."/>
            <person name="Wang J."/>
            <person name="Gasser R.B."/>
        </authorList>
    </citation>
    <scope>NUCLEOTIDE SEQUENCE [LARGE SCALE GENOMIC DNA]</scope>
    <source>
        <strain evidence="2">DCEP-RM93F</strain>
    </source>
</reference>
<protein>
    <submittedName>
        <fullName evidence="2">Uncharacterized protein</fullName>
    </submittedName>
</protein>
<feature type="compositionally biased region" description="Basic and acidic residues" evidence="1">
    <location>
        <begin position="57"/>
        <end position="70"/>
    </location>
</feature>
<feature type="compositionally biased region" description="Polar residues" evidence="1">
    <location>
        <begin position="44"/>
        <end position="55"/>
    </location>
</feature>
<accession>A0A085MSR1</accession>
<organism evidence="2">
    <name type="scientific">Trichuris suis</name>
    <name type="common">pig whipworm</name>
    <dbReference type="NCBI Taxonomy" id="68888"/>
    <lineage>
        <taxon>Eukaryota</taxon>
        <taxon>Metazoa</taxon>
        <taxon>Ecdysozoa</taxon>
        <taxon>Nematoda</taxon>
        <taxon>Enoplea</taxon>
        <taxon>Dorylaimia</taxon>
        <taxon>Trichinellida</taxon>
        <taxon>Trichuridae</taxon>
        <taxon>Trichuris</taxon>
    </lineage>
</organism>
<feature type="region of interest" description="Disordered" evidence="1">
    <location>
        <begin position="36"/>
        <end position="112"/>
    </location>
</feature>
<dbReference type="EMBL" id="KL367681">
    <property type="protein sequence ID" value="KFD60257.1"/>
    <property type="molecule type" value="Genomic_DNA"/>
</dbReference>
<name>A0A085MSR1_9BILA</name>
<proteinExistence type="predicted"/>
<evidence type="ECO:0000313" key="2">
    <source>
        <dbReference type="EMBL" id="KFD60257.1"/>
    </source>
</evidence>
<dbReference type="Proteomes" id="UP000030758">
    <property type="component" value="Unassembled WGS sequence"/>
</dbReference>
<evidence type="ECO:0000256" key="1">
    <source>
        <dbReference type="SAM" id="MobiDB-lite"/>
    </source>
</evidence>
<gene>
    <name evidence="2" type="ORF">M514_27559</name>
</gene>
<sequence>MQKGKENLEYDSLTASHWTTILAVGQQVKQKLDIREKTVRSKQRTGANLSPSPNWTRPEKPATKRNESGQRGRNGSQKFYTPSRTEREQSSKTTASFNNACAKRPPETRKMTKFEKYHKQICRF</sequence>
<feature type="compositionally biased region" description="Polar residues" evidence="1">
    <location>
        <begin position="71"/>
        <end position="83"/>
    </location>
</feature>
<dbReference type="AlphaFoldDB" id="A0A085MSR1"/>